<dbReference type="GO" id="GO:0005634">
    <property type="term" value="C:nucleus"/>
    <property type="evidence" value="ECO:0007669"/>
    <property type="project" value="TreeGrafter"/>
</dbReference>
<proteinExistence type="predicted"/>
<dbReference type="InterPro" id="IPR025875">
    <property type="entry name" value="Leu-rich_rpt_4"/>
</dbReference>
<keyword evidence="3" id="KW-0433">Leucine-rich repeat</keyword>
<dbReference type="Proteomes" id="UP000324632">
    <property type="component" value="Chromosome 6"/>
</dbReference>
<dbReference type="InterPro" id="IPR032675">
    <property type="entry name" value="LRR_dom_sf"/>
</dbReference>
<dbReference type="EMBL" id="SOYY01000006">
    <property type="protein sequence ID" value="KAA0720052.1"/>
    <property type="molecule type" value="Genomic_DNA"/>
</dbReference>
<dbReference type="PROSITE" id="PS51450">
    <property type="entry name" value="LRR"/>
    <property type="match status" value="3"/>
</dbReference>
<reference evidence="5 6" key="1">
    <citation type="journal article" date="2019" name="Mol. Ecol. Resour.">
        <title>Chromosome-level genome assembly of Triplophysa tibetana, a fish adapted to the harsh high-altitude environment of the Tibetan Plateau.</title>
        <authorList>
            <person name="Yang X."/>
            <person name="Liu H."/>
            <person name="Ma Z."/>
            <person name="Zou Y."/>
            <person name="Zou M."/>
            <person name="Mao Y."/>
            <person name="Li X."/>
            <person name="Wang H."/>
            <person name="Chen T."/>
            <person name="Wang W."/>
            <person name="Yang R."/>
        </authorList>
    </citation>
    <scope>NUCLEOTIDE SEQUENCE [LARGE SCALE GENOMIC DNA]</scope>
    <source>
        <strain evidence="5">TTIB1903HZAU</strain>
        <tissue evidence="5">Muscle</tissue>
    </source>
</reference>
<keyword evidence="6" id="KW-1185">Reference proteome</keyword>
<evidence type="ECO:0000313" key="5">
    <source>
        <dbReference type="EMBL" id="KAA0720052.1"/>
    </source>
</evidence>
<dbReference type="SMART" id="SM00369">
    <property type="entry name" value="LRR_TYP"/>
    <property type="match status" value="5"/>
</dbReference>
<evidence type="ECO:0000256" key="2">
    <source>
        <dbReference type="ARBA" id="ARBA00022490"/>
    </source>
</evidence>
<evidence type="ECO:0000313" key="6">
    <source>
        <dbReference type="Proteomes" id="UP000324632"/>
    </source>
</evidence>
<keyword evidence="2" id="KW-0963">Cytoplasm</keyword>
<evidence type="ECO:0000256" key="1">
    <source>
        <dbReference type="ARBA" id="ARBA00004496"/>
    </source>
</evidence>
<dbReference type="InterPro" id="IPR003591">
    <property type="entry name" value="Leu-rich_rpt_typical-subtyp"/>
</dbReference>
<sequence length="672" mass="75644">MTGLGVSKLDNGESYPSNCFPIRSFYHQSKEGAGHWLVAHRNALEERIFEKKRVTGSQNKVNSGKHGQGRPEGASTVLDAQLLVKLHCVDKPSDLCCVNVSDQGLQTVRLEGLEEFNNIAYINASENHLSLEPFSRFPALRELELALNGLHTLKICAEDFQRLKVLDLSFNSITGESILNLGLLPHLKMLHLTGNQLQMLPPNMAGPCTCQKETTHQCDFLFQTLEVLMLDDNRLTSLGLFESLANLKRLQHLNLQGNFISGVPFLEQMAPLQDAQTSFVPNSLKQGSGRTVSFLDVTTIDASETLNQQMSTTGTSKRKDPRCPEDFGLPFPELCHLNLANNKIAEEEALLPVALFPKLKELVIHSNPLTTQRCGDPPMLTSFLQDRLGINIKRKKTPDRVKEHIRPAINPKRKVKTTFPRVPNIAFITENQHTSEELCTGKVNGDNSLLSLQSVSNPVFDTSSKTSIEEEQDFTKDHEYFDMTSAGVSCETHQNAEPFFVTEVDGLHEADYQEQQEDKKKMMTKDRPAFPEKLIGYEILLDETCDPEMPEISGIQYAVRALEHTLENLLVFRDSKANLDRPQKEYTEREKKIKTLAPLGPKRSKGEKVEEILIQIKEMKTISKVPLGNVLSRGNDACLKEYNEALTLLKDMQRRYKMTYQKTLVQAAQLDT</sequence>
<dbReference type="GO" id="GO:0005737">
    <property type="term" value="C:cytoplasm"/>
    <property type="evidence" value="ECO:0007669"/>
    <property type="project" value="UniProtKB-SubCell"/>
</dbReference>
<evidence type="ECO:0000256" key="4">
    <source>
        <dbReference type="ARBA" id="ARBA00022737"/>
    </source>
</evidence>
<comment type="subcellular location">
    <subcellularLocation>
        <location evidence="1">Cytoplasm</location>
    </subcellularLocation>
</comment>
<organism evidence="5 6">
    <name type="scientific">Triplophysa tibetana</name>
    <dbReference type="NCBI Taxonomy" id="1572043"/>
    <lineage>
        <taxon>Eukaryota</taxon>
        <taxon>Metazoa</taxon>
        <taxon>Chordata</taxon>
        <taxon>Craniata</taxon>
        <taxon>Vertebrata</taxon>
        <taxon>Euteleostomi</taxon>
        <taxon>Actinopterygii</taxon>
        <taxon>Neopterygii</taxon>
        <taxon>Teleostei</taxon>
        <taxon>Ostariophysi</taxon>
        <taxon>Cypriniformes</taxon>
        <taxon>Nemacheilidae</taxon>
        <taxon>Triplophysa</taxon>
    </lineage>
</organism>
<dbReference type="Gene3D" id="3.80.10.10">
    <property type="entry name" value="Ribonuclease Inhibitor"/>
    <property type="match status" value="2"/>
</dbReference>
<evidence type="ECO:0000256" key="3">
    <source>
        <dbReference type="ARBA" id="ARBA00022614"/>
    </source>
</evidence>
<name>A0A5A9PE21_9TELE</name>
<dbReference type="PANTHER" id="PTHR22710">
    <property type="entry name" value="X-RAY RADIATION RESISTANCE ASSOCIATED PROTEIN 1 XRRA1"/>
    <property type="match status" value="1"/>
</dbReference>
<gene>
    <name evidence="5" type="ORF">E1301_Tti008321</name>
</gene>
<dbReference type="AlphaFoldDB" id="A0A5A9PE21"/>
<comment type="caution">
    <text evidence="5">The sequence shown here is derived from an EMBL/GenBank/DDBJ whole genome shotgun (WGS) entry which is preliminary data.</text>
</comment>
<dbReference type="SUPFAM" id="SSF52058">
    <property type="entry name" value="L domain-like"/>
    <property type="match status" value="1"/>
</dbReference>
<dbReference type="InterPro" id="IPR001611">
    <property type="entry name" value="Leu-rich_rpt"/>
</dbReference>
<dbReference type="Pfam" id="PF12799">
    <property type="entry name" value="LRR_4"/>
    <property type="match status" value="2"/>
</dbReference>
<protein>
    <submittedName>
        <fullName evidence="5">X-ray radiation resistance-associated protein 1</fullName>
    </submittedName>
</protein>
<accession>A0A5A9PE21</accession>
<dbReference type="PANTHER" id="PTHR22710:SF2">
    <property type="entry name" value="X-RAY RADIATION RESISTANCE-ASSOCIATED PROTEIN 1"/>
    <property type="match status" value="1"/>
</dbReference>
<keyword evidence="4" id="KW-0677">Repeat</keyword>